<dbReference type="Proteomes" id="UP000324748">
    <property type="component" value="Unassembled WGS sequence"/>
</dbReference>
<reference evidence="2 3" key="1">
    <citation type="submission" date="2019-05" db="EMBL/GenBank/DDBJ databases">
        <title>Emergence of the Ug99 lineage of the wheat stem rust pathogen through somatic hybridization.</title>
        <authorList>
            <person name="Li F."/>
            <person name="Upadhyaya N.M."/>
            <person name="Sperschneider J."/>
            <person name="Matny O."/>
            <person name="Nguyen-Phuc H."/>
            <person name="Mago R."/>
            <person name="Raley C."/>
            <person name="Miller M.E."/>
            <person name="Silverstein K.A.T."/>
            <person name="Henningsen E."/>
            <person name="Hirsch C.D."/>
            <person name="Visser B."/>
            <person name="Pretorius Z.A."/>
            <person name="Steffenson B.J."/>
            <person name="Schwessinger B."/>
            <person name="Dodds P.N."/>
            <person name="Figueroa M."/>
        </authorList>
    </citation>
    <scope>NUCLEOTIDE SEQUENCE [LARGE SCALE GENOMIC DNA]</scope>
    <source>
        <strain evidence="2">21-0</strain>
    </source>
</reference>
<feature type="region of interest" description="Disordered" evidence="1">
    <location>
        <begin position="7"/>
        <end position="27"/>
    </location>
</feature>
<accession>A0A5B0P7B9</accession>
<sequence length="99" mass="10848">MYLILHGDDGDSNQFEPAGANDGEAHLGQTGDLREAWEAAGDKINSESDKANRHRIFEIARFSLRPKPSKAAHRHCKLKRGHPAYSLAPISAVSTVLKT</sequence>
<protein>
    <submittedName>
        <fullName evidence="2">Uncharacterized protein</fullName>
    </submittedName>
</protein>
<organism evidence="2 3">
    <name type="scientific">Puccinia graminis f. sp. tritici</name>
    <dbReference type="NCBI Taxonomy" id="56615"/>
    <lineage>
        <taxon>Eukaryota</taxon>
        <taxon>Fungi</taxon>
        <taxon>Dikarya</taxon>
        <taxon>Basidiomycota</taxon>
        <taxon>Pucciniomycotina</taxon>
        <taxon>Pucciniomycetes</taxon>
        <taxon>Pucciniales</taxon>
        <taxon>Pucciniaceae</taxon>
        <taxon>Puccinia</taxon>
    </lineage>
</organism>
<evidence type="ECO:0000256" key="1">
    <source>
        <dbReference type="SAM" id="MobiDB-lite"/>
    </source>
</evidence>
<gene>
    <name evidence="2" type="ORF">PGT21_018342</name>
</gene>
<name>A0A5B0P7B9_PUCGR</name>
<dbReference type="EMBL" id="VSWC01000067">
    <property type="protein sequence ID" value="KAA1096490.1"/>
    <property type="molecule type" value="Genomic_DNA"/>
</dbReference>
<evidence type="ECO:0000313" key="2">
    <source>
        <dbReference type="EMBL" id="KAA1096490.1"/>
    </source>
</evidence>
<dbReference type="AlphaFoldDB" id="A0A5B0P7B9"/>
<proteinExistence type="predicted"/>
<evidence type="ECO:0000313" key="3">
    <source>
        <dbReference type="Proteomes" id="UP000324748"/>
    </source>
</evidence>
<keyword evidence="3" id="KW-1185">Reference proteome</keyword>
<comment type="caution">
    <text evidence="2">The sequence shown here is derived from an EMBL/GenBank/DDBJ whole genome shotgun (WGS) entry which is preliminary data.</text>
</comment>